<dbReference type="Proteomes" id="UP000198882">
    <property type="component" value="Unassembled WGS sequence"/>
</dbReference>
<protein>
    <submittedName>
        <fullName evidence="1">Uncharacterized protein</fullName>
    </submittedName>
</protein>
<sequence>MPSRRMVLGIASTTAITAIAGCLGSIREQFASDPTAPLGQIFIRNGTEADRAGELIVVRDGEIDLWRSFSIDGKNGQTVYSEQIPAAELSEPVETYQIGVNVEDIGTRWFDLAEQVPESTIERCQEEELMQFAIDISANDRISSSAVCE</sequence>
<name>A0A1G8TJM3_9EURY</name>
<evidence type="ECO:0000313" key="2">
    <source>
        <dbReference type="Proteomes" id="UP000198882"/>
    </source>
</evidence>
<organism evidence="1 2">
    <name type="scientific">Natronorubrum texcoconense</name>
    <dbReference type="NCBI Taxonomy" id="1095776"/>
    <lineage>
        <taxon>Archaea</taxon>
        <taxon>Methanobacteriati</taxon>
        <taxon>Methanobacteriota</taxon>
        <taxon>Stenosarchaea group</taxon>
        <taxon>Halobacteria</taxon>
        <taxon>Halobacteriales</taxon>
        <taxon>Natrialbaceae</taxon>
        <taxon>Natronorubrum</taxon>
    </lineage>
</organism>
<gene>
    <name evidence="1" type="ORF">SAMN04515672_0495</name>
</gene>
<evidence type="ECO:0000313" key="1">
    <source>
        <dbReference type="EMBL" id="SDJ41708.1"/>
    </source>
</evidence>
<dbReference type="PROSITE" id="PS51257">
    <property type="entry name" value="PROKAR_LIPOPROTEIN"/>
    <property type="match status" value="1"/>
</dbReference>
<reference evidence="2" key="1">
    <citation type="submission" date="2016-10" db="EMBL/GenBank/DDBJ databases">
        <authorList>
            <person name="Varghese N."/>
            <person name="Submissions S."/>
        </authorList>
    </citation>
    <scope>NUCLEOTIDE SEQUENCE [LARGE SCALE GENOMIC DNA]</scope>
    <source>
        <strain evidence="2">B4,CECT 8067,JCM 17497</strain>
    </source>
</reference>
<keyword evidence="2" id="KW-1185">Reference proteome</keyword>
<dbReference type="EMBL" id="FNFE01000001">
    <property type="protein sequence ID" value="SDJ41708.1"/>
    <property type="molecule type" value="Genomic_DNA"/>
</dbReference>
<proteinExistence type="predicted"/>
<accession>A0A1G8TJM3</accession>
<dbReference type="AlphaFoldDB" id="A0A1G8TJM3"/>
<dbReference type="STRING" id="1095776.SAMN04515672_0495"/>